<reference evidence="16 17" key="1">
    <citation type="submission" date="2018-05" db="EMBL/GenBank/DDBJ databases">
        <title>Draft genome sequence of Scytalidium lignicola DSM 105466, a ubiquitous saprotrophic fungus.</title>
        <authorList>
            <person name="Buettner E."/>
            <person name="Gebauer A.M."/>
            <person name="Hofrichter M."/>
            <person name="Liers C."/>
            <person name="Kellner H."/>
        </authorList>
    </citation>
    <scope>NUCLEOTIDE SEQUENCE [LARGE SCALE GENOMIC DNA]</scope>
    <source>
        <strain evidence="16 17">DSM 105466</strain>
    </source>
</reference>
<keyword evidence="9" id="KW-0418">Kinase</keyword>
<comment type="caution">
    <text evidence="16">The sequence shown here is derived from an EMBL/GenBank/DDBJ whole genome shotgun (WGS) entry which is preliminary data.</text>
</comment>
<evidence type="ECO:0000256" key="5">
    <source>
        <dbReference type="ARBA" id="ARBA00019973"/>
    </source>
</evidence>
<comment type="subunit">
    <text evidence="2">Component of the EKC/KEOPS complex composed of at least BUD32, CGI121, GON7, KAE1 and PCC1; the whole complex dimerizes.</text>
</comment>
<evidence type="ECO:0000256" key="14">
    <source>
        <dbReference type="ARBA" id="ARBA00048679"/>
    </source>
</evidence>
<dbReference type="SMART" id="SM00220">
    <property type="entry name" value="S_TKc"/>
    <property type="match status" value="1"/>
</dbReference>
<evidence type="ECO:0000256" key="2">
    <source>
        <dbReference type="ARBA" id="ARBA00011534"/>
    </source>
</evidence>
<dbReference type="PROSITE" id="PS00109">
    <property type="entry name" value="PROTEIN_KINASE_TYR"/>
    <property type="match status" value="1"/>
</dbReference>
<dbReference type="GO" id="GO:0005524">
    <property type="term" value="F:ATP binding"/>
    <property type="evidence" value="ECO:0007669"/>
    <property type="project" value="UniProtKB-KW"/>
</dbReference>
<dbReference type="InterPro" id="IPR008266">
    <property type="entry name" value="Tyr_kinase_AS"/>
</dbReference>
<feature type="non-terminal residue" evidence="16">
    <location>
        <position position="264"/>
    </location>
</feature>
<dbReference type="Pfam" id="PF00069">
    <property type="entry name" value="Pkinase"/>
    <property type="match status" value="1"/>
</dbReference>
<dbReference type="SUPFAM" id="SSF56112">
    <property type="entry name" value="Protein kinase-like (PK-like)"/>
    <property type="match status" value="1"/>
</dbReference>
<dbReference type="InterPro" id="IPR051175">
    <property type="entry name" value="CLK_kinases"/>
</dbReference>
<evidence type="ECO:0000259" key="15">
    <source>
        <dbReference type="PROSITE" id="PS50011"/>
    </source>
</evidence>
<keyword evidence="17" id="KW-1185">Reference proteome</keyword>
<dbReference type="Gene3D" id="1.10.510.10">
    <property type="entry name" value="Transferase(Phosphotransferase) domain 1"/>
    <property type="match status" value="1"/>
</dbReference>
<evidence type="ECO:0000256" key="3">
    <source>
        <dbReference type="ARBA" id="ARBA00012513"/>
    </source>
</evidence>
<accession>A0A3E2HK70</accession>
<dbReference type="EMBL" id="NCSJ02000030">
    <property type="protein sequence ID" value="RFU33797.1"/>
    <property type="molecule type" value="Genomic_DNA"/>
</dbReference>
<evidence type="ECO:0000256" key="4">
    <source>
        <dbReference type="ARBA" id="ARBA00013948"/>
    </source>
</evidence>
<name>A0A3E2HK70_SCYLI</name>
<protein>
    <recommendedName>
        <fullName evidence="5">EKC/KEOPS complex subunit BUD32</fullName>
        <ecNumber evidence="3">2.7.11.1</ecNumber>
    </recommendedName>
    <alternativeName>
        <fullName evidence="11 12">Atypical Serine/threonine protein kinase BUD32</fullName>
    </alternativeName>
    <alternativeName>
        <fullName evidence="4">EKC/KEOPS complex subunit bud32</fullName>
    </alternativeName>
</protein>
<dbReference type="OMA" id="WFEEDGE"/>
<dbReference type="GO" id="GO:0005634">
    <property type="term" value="C:nucleus"/>
    <property type="evidence" value="ECO:0007669"/>
    <property type="project" value="TreeGrafter"/>
</dbReference>
<keyword evidence="10" id="KW-0067">ATP-binding</keyword>
<dbReference type="Pfam" id="PF07714">
    <property type="entry name" value="PK_Tyr_Ser-Thr"/>
    <property type="match status" value="1"/>
</dbReference>
<evidence type="ECO:0000256" key="10">
    <source>
        <dbReference type="ARBA" id="ARBA00022840"/>
    </source>
</evidence>
<evidence type="ECO:0000256" key="9">
    <source>
        <dbReference type="ARBA" id="ARBA00022777"/>
    </source>
</evidence>
<keyword evidence="7" id="KW-0808">Transferase</keyword>
<evidence type="ECO:0000313" key="17">
    <source>
        <dbReference type="Proteomes" id="UP000258309"/>
    </source>
</evidence>
<organism evidence="16 17">
    <name type="scientific">Scytalidium lignicola</name>
    <name type="common">Hyphomycete</name>
    <dbReference type="NCBI Taxonomy" id="5539"/>
    <lineage>
        <taxon>Eukaryota</taxon>
        <taxon>Fungi</taxon>
        <taxon>Dikarya</taxon>
        <taxon>Ascomycota</taxon>
        <taxon>Pezizomycotina</taxon>
        <taxon>Leotiomycetes</taxon>
        <taxon>Leotiomycetes incertae sedis</taxon>
        <taxon>Scytalidium</taxon>
    </lineage>
</organism>
<dbReference type="InterPro" id="IPR011009">
    <property type="entry name" value="Kinase-like_dom_sf"/>
</dbReference>
<feature type="domain" description="Protein kinase" evidence="15">
    <location>
        <begin position="1"/>
        <end position="257"/>
    </location>
</feature>
<evidence type="ECO:0000256" key="6">
    <source>
        <dbReference type="ARBA" id="ARBA00022527"/>
    </source>
</evidence>
<evidence type="ECO:0000256" key="1">
    <source>
        <dbReference type="ARBA" id="ARBA00003747"/>
    </source>
</evidence>
<evidence type="ECO:0000256" key="8">
    <source>
        <dbReference type="ARBA" id="ARBA00022741"/>
    </source>
</evidence>
<dbReference type="AlphaFoldDB" id="A0A3E2HK70"/>
<evidence type="ECO:0000256" key="7">
    <source>
        <dbReference type="ARBA" id="ARBA00022679"/>
    </source>
</evidence>
<dbReference type="GO" id="GO:0043484">
    <property type="term" value="P:regulation of RNA splicing"/>
    <property type="evidence" value="ECO:0007669"/>
    <property type="project" value="TreeGrafter"/>
</dbReference>
<dbReference type="InterPro" id="IPR001245">
    <property type="entry name" value="Ser-Thr/Tyr_kinase_cat_dom"/>
</dbReference>
<dbReference type="PROSITE" id="PS50011">
    <property type="entry name" value="PROTEIN_KINASE_DOM"/>
    <property type="match status" value="1"/>
</dbReference>
<gene>
    <name evidence="16" type="ORF">B7463_g2524</name>
</gene>
<comment type="function">
    <text evidence="1">Component of the EKC/KEOPS complex that is required for the formation of a threonylcarbamoyl group on adenosine at position 37 (t(6)A37) in tRNAs that read codons beginning with adenine. The complex is probably involved in the transfer of the threonylcarbamoyl moiety of threonylcarbamoyl-AMP (TC-AMP) to the N6 group of A37. BUD32 has ATPase activity in the context of the EKC/KEOPS complex and likely plays a supporting role to the catalytic subunit KAE1. The EKC/KEOPS complex also promotes both telomere uncapping and telomere elongation. The complex is required for efficient recruitment of transcriptional coactivators.</text>
</comment>
<evidence type="ECO:0000256" key="11">
    <source>
        <dbReference type="ARBA" id="ARBA00030980"/>
    </source>
</evidence>
<evidence type="ECO:0000313" key="16">
    <source>
        <dbReference type="EMBL" id="RFU33797.1"/>
    </source>
</evidence>
<sequence>MNERQLSKSLRHKTSQQIASGLAYLHSLDICHGDLTHSNVLFELEDIQSLSKNQIYEHLGHITTASLKLLDGSYSPHAPKRVVQAVDFSSICLNSLGDIRITDFGQSFFAKTPPDGLGTPPSFLAPEMCFGFPPSEKSDIWALACLIFEIENSVKLFPMVFNNVFIMIGTIVDVLGPLLKRWEHLWVYRDQTEYEPVLWWYDESHQPRRSLASLVSEHNPQLSSSQKEMFLKFLRGMLTYEPTQRLSAKDITRHPWFSEFSRSE</sequence>
<dbReference type="Proteomes" id="UP000258309">
    <property type="component" value="Unassembled WGS sequence"/>
</dbReference>
<dbReference type="OrthoDB" id="5979581at2759"/>
<dbReference type="InterPro" id="IPR000719">
    <property type="entry name" value="Prot_kinase_dom"/>
</dbReference>
<proteinExistence type="predicted"/>
<dbReference type="PANTHER" id="PTHR45646:SF11">
    <property type="entry name" value="SERINE_THREONINE-PROTEIN KINASE DOA"/>
    <property type="match status" value="1"/>
</dbReference>
<dbReference type="GO" id="GO:0004674">
    <property type="term" value="F:protein serine/threonine kinase activity"/>
    <property type="evidence" value="ECO:0007669"/>
    <property type="project" value="UniProtKB-KW"/>
</dbReference>
<evidence type="ECO:0000256" key="13">
    <source>
        <dbReference type="ARBA" id="ARBA00047899"/>
    </source>
</evidence>
<comment type="catalytic activity">
    <reaction evidence="14">
        <text>L-seryl-[protein] + ATP = O-phospho-L-seryl-[protein] + ADP + H(+)</text>
        <dbReference type="Rhea" id="RHEA:17989"/>
        <dbReference type="Rhea" id="RHEA-COMP:9863"/>
        <dbReference type="Rhea" id="RHEA-COMP:11604"/>
        <dbReference type="ChEBI" id="CHEBI:15378"/>
        <dbReference type="ChEBI" id="CHEBI:29999"/>
        <dbReference type="ChEBI" id="CHEBI:30616"/>
        <dbReference type="ChEBI" id="CHEBI:83421"/>
        <dbReference type="ChEBI" id="CHEBI:456216"/>
        <dbReference type="EC" id="2.7.11.1"/>
    </reaction>
</comment>
<dbReference type="EC" id="2.7.11.1" evidence="3"/>
<dbReference type="PANTHER" id="PTHR45646">
    <property type="entry name" value="SERINE/THREONINE-PROTEIN KINASE DOA-RELATED"/>
    <property type="match status" value="1"/>
</dbReference>
<feature type="non-terminal residue" evidence="16">
    <location>
        <position position="1"/>
    </location>
</feature>
<keyword evidence="6" id="KW-0723">Serine/threonine-protein kinase</keyword>
<dbReference type="STRING" id="5539.A0A3E2HK70"/>
<keyword evidence="8" id="KW-0547">Nucleotide-binding</keyword>
<comment type="catalytic activity">
    <reaction evidence="13">
        <text>L-threonyl-[protein] + ATP = O-phospho-L-threonyl-[protein] + ADP + H(+)</text>
        <dbReference type="Rhea" id="RHEA:46608"/>
        <dbReference type="Rhea" id="RHEA-COMP:11060"/>
        <dbReference type="Rhea" id="RHEA-COMP:11605"/>
        <dbReference type="ChEBI" id="CHEBI:15378"/>
        <dbReference type="ChEBI" id="CHEBI:30013"/>
        <dbReference type="ChEBI" id="CHEBI:30616"/>
        <dbReference type="ChEBI" id="CHEBI:61977"/>
        <dbReference type="ChEBI" id="CHEBI:456216"/>
        <dbReference type="EC" id="2.7.11.1"/>
    </reaction>
</comment>
<evidence type="ECO:0000256" key="12">
    <source>
        <dbReference type="ARBA" id="ARBA00033194"/>
    </source>
</evidence>